<dbReference type="RefSeq" id="WP_039140441.1">
    <property type="nucleotide sequence ID" value="NZ_JSVC01000015.1"/>
</dbReference>
<dbReference type="SUPFAM" id="SSF46689">
    <property type="entry name" value="Homeodomain-like"/>
    <property type="match status" value="1"/>
</dbReference>
<reference evidence="6 7" key="1">
    <citation type="submission" date="2014-11" db="EMBL/GenBank/DDBJ databases">
        <title>Genome sequence of Flavihumibacter solisilvae 3-3.</title>
        <authorList>
            <person name="Zhou G."/>
            <person name="Li M."/>
            <person name="Wang G."/>
        </authorList>
    </citation>
    <scope>NUCLEOTIDE SEQUENCE [LARGE SCALE GENOMIC DNA]</scope>
    <source>
        <strain evidence="6 7">3-3</strain>
    </source>
</reference>
<evidence type="ECO:0000259" key="5">
    <source>
        <dbReference type="PROSITE" id="PS50977"/>
    </source>
</evidence>
<proteinExistence type="predicted"/>
<keyword evidence="7" id="KW-1185">Reference proteome</keyword>
<name>A0A0C1LF39_9BACT</name>
<organism evidence="6 7">
    <name type="scientific">Flavihumibacter solisilvae</name>
    <dbReference type="NCBI Taxonomy" id="1349421"/>
    <lineage>
        <taxon>Bacteria</taxon>
        <taxon>Pseudomonadati</taxon>
        <taxon>Bacteroidota</taxon>
        <taxon>Chitinophagia</taxon>
        <taxon>Chitinophagales</taxon>
        <taxon>Chitinophagaceae</taxon>
        <taxon>Flavihumibacter</taxon>
    </lineage>
</organism>
<keyword evidence="3" id="KW-0804">Transcription</keyword>
<dbReference type="Proteomes" id="UP000031408">
    <property type="component" value="Unassembled WGS sequence"/>
</dbReference>
<dbReference type="PANTHER" id="PTHR30055">
    <property type="entry name" value="HTH-TYPE TRANSCRIPTIONAL REGULATOR RUTR"/>
    <property type="match status" value="1"/>
</dbReference>
<dbReference type="OrthoDB" id="881297at2"/>
<sequence length="206" mass="23229">MNRNSRKVDELILDAAYNMFTTQGISFFTMDDIAARLAVSKKTLYRFFNSRHELVQYVSGLVAENYEKAVAAAAASSAGQLQKLVGFMEANIHFCKKISPLFFSDLQKHYPLEHSSLESAISLVFNQKLEPALTQGIKSGVFREDLQPPLVVAIMDRHLRADFKLASEQVCTYPKDEVFRQSIRLFLFGIIAPGAIAELHQELTEH</sequence>
<evidence type="ECO:0000256" key="3">
    <source>
        <dbReference type="ARBA" id="ARBA00023163"/>
    </source>
</evidence>
<dbReference type="STRING" id="1349421.OI18_13060"/>
<comment type="caution">
    <text evidence="6">The sequence shown here is derived from an EMBL/GenBank/DDBJ whole genome shotgun (WGS) entry which is preliminary data.</text>
</comment>
<keyword evidence="1" id="KW-0805">Transcription regulation</keyword>
<feature type="DNA-binding region" description="H-T-H motif" evidence="4">
    <location>
        <begin position="29"/>
        <end position="48"/>
    </location>
</feature>
<evidence type="ECO:0000256" key="4">
    <source>
        <dbReference type="PROSITE-ProRule" id="PRU00335"/>
    </source>
</evidence>
<dbReference type="GO" id="GO:0003700">
    <property type="term" value="F:DNA-binding transcription factor activity"/>
    <property type="evidence" value="ECO:0007669"/>
    <property type="project" value="TreeGrafter"/>
</dbReference>
<dbReference type="InterPro" id="IPR050109">
    <property type="entry name" value="HTH-type_TetR-like_transc_reg"/>
</dbReference>
<keyword evidence="2 4" id="KW-0238">DNA-binding</keyword>
<feature type="domain" description="HTH tetR-type" evidence="5">
    <location>
        <begin position="6"/>
        <end position="66"/>
    </location>
</feature>
<dbReference type="Gene3D" id="1.10.357.10">
    <property type="entry name" value="Tetracycline Repressor, domain 2"/>
    <property type="match status" value="1"/>
</dbReference>
<dbReference type="AlphaFoldDB" id="A0A0C1LF39"/>
<dbReference type="GO" id="GO:0000976">
    <property type="term" value="F:transcription cis-regulatory region binding"/>
    <property type="evidence" value="ECO:0007669"/>
    <property type="project" value="TreeGrafter"/>
</dbReference>
<dbReference type="Pfam" id="PF00440">
    <property type="entry name" value="TetR_N"/>
    <property type="match status" value="1"/>
</dbReference>
<dbReference type="PANTHER" id="PTHR30055:SF234">
    <property type="entry name" value="HTH-TYPE TRANSCRIPTIONAL REGULATOR BETI"/>
    <property type="match status" value="1"/>
</dbReference>
<dbReference type="PROSITE" id="PS50977">
    <property type="entry name" value="HTH_TETR_2"/>
    <property type="match status" value="1"/>
</dbReference>
<dbReference type="InterPro" id="IPR001647">
    <property type="entry name" value="HTH_TetR"/>
</dbReference>
<dbReference type="InterPro" id="IPR009057">
    <property type="entry name" value="Homeodomain-like_sf"/>
</dbReference>
<evidence type="ECO:0000256" key="1">
    <source>
        <dbReference type="ARBA" id="ARBA00023015"/>
    </source>
</evidence>
<evidence type="ECO:0000313" key="7">
    <source>
        <dbReference type="Proteomes" id="UP000031408"/>
    </source>
</evidence>
<dbReference type="PRINTS" id="PR00455">
    <property type="entry name" value="HTHTETR"/>
</dbReference>
<protein>
    <recommendedName>
        <fullName evidence="5">HTH tetR-type domain-containing protein</fullName>
    </recommendedName>
</protein>
<evidence type="ECO:0000256" key="2">
    <source>
        <dbReference type="ARBA" id="ARBA00023125"/>
    </source>
</evidence>
<accession>A0A0C1LF39</accession>
<evidence type="ECO:0000313" key="6">
    <source>
        <dbReference type="EMBL" id="KIC93968.1"/>
    </source>
</evidence>
<dbReference type="EMBL" id="JSVC01000015">
    <property type="protein sequence ID" value="KIC93968.1"/>
    <property type="molecule type" value="Genomic_DNA"/>
</dbReference>
<gene>
    <name evidence="6" type="ORF">OI18_13060</name>
</gene>